<dbReference type="OrthoDB" id="654178at2"/>
<comment type="caution">
    <text evidence="2">The sequence shown here is derived from an EMBL/GenBank/DDBJ whole genome shotgun (WGS) entry which is preliminary data.</text>
</comment>
<evidence type="ECO:0000313" key="3">
    <source>
        <dbReference type="Proteomes" id="UP000435357"/>
    </source>
</evidence>
<evidence type="ECO:0000313" key="2">
    <source>
        <dbReference type="EMBL" id="KAB1062825.1"/>
    </source>
</evidence>
<dbReference type="AlphaFoldDB" id="A0A6N6M7L6"/>
<dbReference type="InterPro" id="IPR045743">
    <property type="entry name" value="DUF6089"/>
</dbReference>
<keyword evidence="3" id="KW-1185">Reference proteome</keyword>
<name>A0A6N6M7L6_9FLAO</name>
<dbReference type="Pfam" id="PF19573">
    <property type="entry name" value="DUF6089"/>
    <property type="match status" value="1"/>
</dbReference>
<dbReference type="EMBL" id="WACR01000010">
    <property type="protein sequence ID" value="KAB1062825.1"/>
    <property type="molecule type" value="Genomic_DNA"/>
</dbReference>
<organism evidence="2 3">
    <name type="scientific">Salibacter halophilus</name>
    <dbReference type="NCBI Taxonomy" id="1803916"/>
    <lineage>
        <taxon>Bacteria</taxon>
        <taxon>Pseudomonadati</taxon>
        <taxon>Bacteroidota</taxon>
        <taxon>Flavobacteriia</taxon>
        <taxon>Flavobacteriales</taxon>
        <taxon>Salibacteraceae</taxon>
        <taxon>Salibacter</taxon>
    </lineage>
</organism>
<reference evidence="2 3" key="1">
    <citation type="submission" date="2019-09" db="EMBL/GenBank/DDBJ databases">
        <title>Genomes of Cryomorphaceae.</title>
        <authorList>
            <person name="Bowman J.P."/>
        </authorList>
    </citation>
    <scope>NUCLEOTIDE SEQUENCE [LARGE SCALE GENOMIC DNA]</scope>
    <source>
        <strain evidence="2 3">KCTC 52047</strain>
    </source>
</reference>
<gene>
    <name evidence="2" type="ORF">F3059_11605</name>
</gene>
<proteinExistence type="predicted"/>
<protein>
    <recommendedName>
        <fullName evidence="1">DUF6089 domain-containing protein</fullName>
    </recommendedName>
</protein>
<evidence type="ECO:0000259" key="1">
    <source>
        <dbReference type="Pfam" id="PF19573"/>
    </source>
</evidence>
<dbReference type="Proteomes" id="UP000435357">
    <property type="component" value="Unassembled WGS sequence"/>
</dbReference>
<accession>A0A6N6M7L6</accession>
<feature type="domain" description="DUF6089" evidence="1">
    <location>
        <begin position="57"/>
        <end position="222"/>
    </location>
</feature>
<dbReference type="RefSeq" id="WP_151169436.1">
    <property type="nucleotide sequence ID" value="NZ_WACR01000010.1"/>
</dbReference>
<sequence length="297" mass="33715">MVFAFLAVNLCAQNSWRYYKNEFIAGAGYAGCLTDLGGGTGDGGYVKDIDFQTIRYSAQVGYRLRTSDRTAFKTTFSFLHVTGSDEFSGNEGRRNRNLNFRSNILELKAQFEYYIVEEPLGRYNGPGVTYRDDKRFDYSLYLFGGIAPFYYNPQGQINGSWVDLRPLKTEGQGLEGGASEYGSIAVSFPFGVGFKYLINRQMSIGFETGVRFTTTDYLDDVSTTYYDQSELRSEVGAQSARLADRRLSDRRGNSGGIRGNPDRNDLYFAGFFTFNYKLAKDQKLQLNIFKRKKRPKF</sequence>